<feature type="region of interest" description="Disordered" evidence="1">
    <location>
        <begin position="47"/>
        <end position="98"/>
    </location>
</feature>
<dbReference type="RefSeq" id="WP_191156649.1">
    <property type="nucleotide sequence ID" value="NZ_JACXAI010000005.1"/>
</dbReference>
<name>A0A926RVI5_9BACI</name>
<accession>A0A926RVI5</accession>
<reference evidence="2" key="1">
    <citation type="submission" date="2020-09" db="EMBL/GenBank/DDBJ databases">
        <title>A novel bacterium of genus Bacillus, isolated from South China Sea.</title>
        <authorList>
            <person name="Huang H."/>
            <person name="Mo K."/>
            <person name="Hu Y."/>
        </authorList>
    </citation>
    <scope>NUCLEOTIDE SEQUENCE</scope>
    <source>
        <strain evidence="2">IB182487</strain>
    </source>
</reference>
<dbReference type="Pfam" id="PF17261">
    <property type="entry name" value="DUF5327"/>
    <property type="match status" value="1"/>
</dbReference>
<keyword evidence="3" id="KW-1185">Reference proteome</keyword>
<dbReference type="EMBL" id="JACXAI010000005">
    <property type="protein sequence ID" value="MBD1379728.1"/>
    <property type="molecule type" value="Genomic_DNA"/>
</dbReference>
<evidence type="ECO:0000256" key="1">
    <source>
        <dbReference type="SAM" id="MobiDB-lite"/>
    </source>
</evidence>
<organism evidence="2 3">
    <name type="scientific">Metabacillus arenae</name>
    <dbReference type="NCBI Taxonomy" id="2771434"/>
    <lineage>
        <taxon>Bacteria</taxon>
        <taxon>Bacillati</taxon>
        <taxon>Bacillota</taxon>
        <taxon>Bacilli</taxon>
        <taxon>Bacillales</taxon>
        <taxon>Bacillaceae</taxon>
        <taxon>Metabacillus</taxon>
    </lineage>
</organism>
<feature type="compositionally biased region" description="Low complexity" evidence="1">
    <location>
        <begin position="75"/>
        <end position="85"/>
    </location>
</feature>
<dbReference type="AlphaFoldDB" id="A0A926RVI5"/>
<gene>
    <name evidence="2" type="ORF">IC621_05745</name>
</gene>
<comment type="caution">
    <text evidence="2">The sequence shown here is derived from an EMBL/GenBank/DDBJ whole genome shotgun (WGS) entry which is preliminary data.</text>
</comment>
<dbReference type="InterPro" id="IPR035218">
    <property type="entry name" value="DUF5327"/>
</dbReference>
<evidence type="ECO:0000313" key="3">
    <source>
        <dbReference type="Proteomes" id="UP000626844"/>
    </source>
</evidence>
<protein>
    <submittedName>
        <fullName evidence="2">YwdI family protein</fullName>
    </submittedName>
</protein>
<dbReference type="Proteomes" id="UP000626844">
    <property type="component" value="Unassembled WGS sequence"/>
</dbReference>
<evidence type="ECO:0000313" key="2">
    <source>
        <dbReference type="EMBL" id="MBD1379728.1"/>
    </source>
</evidence>
<proteinExistence type="predicted"/>
<sequence>MNIHISALIHKMEKEIGEAKKAGDEQLIRMHIQVVQSLCEVILEQQSSEHQPAIQPKKETNPLVDQWELQKMMGSAPSKKQSSSSKESDANGDSIFDF</sequence>